<organism evidence="2 3">
    <name type="scientific">Streptomyces viridochromogenes Tue57</name>
    <dbReference type="NCBI Taxonomy" id="1160705"/>
    <lineage>
        <taxon>Bacteria</taxon>
        <taxon>Bacillati</taxon>
        <taxon>Actinomycetota</taxon>
        <taxon>Actinomycetes</taxon>
        <taxon>Kitasatosporales</taxon>
        <taxon>Streptomycetaceae</taxon>
        <taxon>Streptomyces</taxon>
    </lineage>
</organism>
<dbReference type="Proteomes" id="UP000011205">
    <property type="component" value="Unassembled WGS sequence"/>
</dbReference>
<dbReference type="PATRIC" id="fig|1160705.3.peg.1417"/>
<name>L8PQM2_STRVR</name>
<dbReference type="AlphaFoldDB" id="L8PQM2"/>
<dbReference type="InterPro" id="IPR016032">
    <property type="entry name" value="Sig_transdc_resp-reg_C-effctor"/>
</dbReference>
<dbReference type="RefSeq" id="WP_003996765.1">
    <property type="nucleotide sequence ID" value="NZ_AMLP01000049.1"/>
</dbReference>
<dbReference type="InterPro" id="IPR036388">
    <property type="entry name" value="WH-like_DNA-bd_sf"/>
</dbReference>
<dbReference type="SUPFAM" id="SSF46894">
    <property type="entry name" value="C-terminal effector domain of the bipartite response regulators"/>
    <property type="match status" value="1"/>
</dbReference>
<dbReference type="GO" id="GO:0003677">
    <property type="term" value="F:DNA binding"/>
    <property type="evidence" value="ECO:0007669"/>
    <property type="project" value="InterPro"/>
</dbReference>
<dbReference type="InterPro" id="IPR000792">
    <property type="entry name" value="Tscrpt_reg_LuxR_C"/>
</dbReference>
<dbReference type="EMBL" id="AMLP01000049">
    <property type="protein sequence ID" value="ELS57682.1"/>
    <property type="molecule type" value="Genomic_DNA"/>
</dbReference>
<evidence type="ECO:0000313" key="3">
    <source>
        <dbReference type="Proteomes" id="UP000011205"/>
    </source>
</evidence>
<accession>L8PQM2</accession>
<comment type="caution">
    <text evidence="2">The sequence shown here is derived from an EMBL/GenBank/DDBJ whole genome shotgun (WGS) entry which is preliminary data.</text>
</comment>
<evidence type="ECO:0000259" key="1">
    <source>
        <dbReference type="SMART" id="SM00421"/>
    </source>
</evidence>
<evidence type="ECO:0000313" key="2">
    <source>
        <dbReference type="EMBL" id="ELS57682.1"/>
    </source>
</evidence>
<dbReference type="GO" id="GO:0006355">
    <property type="term" value="P:regulation of DNA-templated transcription"/>
    <property type="evidence" value="ECO:0007669"/>
    <property type="project" value="InterPro"/>
</dbReference>
<dbReference type="SMART" id="SM00421">
    <property type="entry name" value="HTH_LUXR"/>
    <property type="match status" value="1"/>
</dbReference>
<sequence length="98" mass="10396">MSASPALIGGTYALFEAAWESAADLTTVLDSPRPRIDDQTARVLRALGSGASDEAAARDLGMSLRTYRRRVAELLATLDAASRFQAGVRAGERGLTRS</sequence>
<protein>
    <submittedName>
        <fullName evidence="2">Putative Regulator protein</fullName>
    </submittedName>
</protein>
<reference evidence="2 3" key="1">
    <citation type="journal article" date="2013" name="Genome Announc.">
        <title>Draft Genome Sequence of Streptomyces viridochromogenes Strain Tu57, Producer of Avilamycin.</title>
        <authorList>
            <person name="Gruning B.A."/>
            <person name="Erxleben A."/>
            <person name="Hahnlein A."/>
            <person name="Gunther S."/>
        </authorList>
    </citation>
    <scope>NUCLEOTIDE SEQUENCE [LARGE SCALE GENOMIC DNA]</scope>
    <source>
        <strain evidence="2 3">Tue57</strain>
    </source>
</reference>
<dbReference type="Gene3D" id="1.10.10.10">
    <property type="entry name" value="Winged helix-like DNA-binding domain superfamily/Winged helix DNA-binding domain"/>
    <property type="match status" value="1"/>
</dbReference>
<proteinExistence type="predicted"/>
<gene>
    <name evidence="2" type="ORF">STVIR_1420</name>
</gene>
<feature type="domain" description="HTH luxR-type" evidence="1">
    <location>
        <begin position="33"/>
        <end position="90"/>
    </location>
</feature>